<dbReference type="RefSeq" id="WP_145366887.1">
    <property type="nucleotide sequence ID" value="NZ_CP036275.1"/>
</dbReference>
<feature type="compositionally biased region" description="Basic and acidic residues" evidence="1">
    <location>
        <begin position="292"/>
        <end position="310"/>
    </location>
</feature>
<accession>A0A517Z145</accession>
<name>A0A517Z145_9PLAN</name>
<feature type="compositionally biased region" description="Gly residues" evidence="1">
    <location>
        <begin position="260"/>
        <end position="271"/>
    </location>
</feature>
<evidence type="ECO:0000256" key="1">
    <source>
        <dbReference type="SAM" id="MobiDB-lite"/>
    </source>
</evidence>
<evidence type="ECO:0008006" key="5">
    <source>
        <dbReference type="Google" id="ProtNLM"/>
    </source>
</evidence>
<dbReference type="EMBL" id="CP036275">
    <property type="protein sequence ID" value="QDU36200.1"/>
    <property type="molecule type" value="Genomic_DNA"/>
</dbReference>
<evidence type="ECO:0000313" key="3">
    <source>
        <dbReference type="EMBL" id="QDU36200.1"/>
    </source>
</evidence>
<dbReference type="OrthoDB" id="276786at2"/>
<evidence type="ECO:0000313" key="4">
    <source>
        <dbReference type="Proteomes" id="UP000320496"/>
    </source>
</evidence>
<dbReference type="AlphaFoldDB" id="A0A517Z145"/>
<organism evidence="3 4">
    <name type="scientific">Maioricimonas rarisocia</name>
    <dbReference type="NCBI Taxonomy" id="2528026"/>
    <lineage>
        <taxon>Bacteria</taxon>
        <taxon>Pseudomonadati</taxon>
        <taxon>Planctomycetota</taxon>
        <taxon>Planctomycetia</taxon>
        <taxon>Planctomycetales</taxon>
        <taxon>Planctomycetaceae</taxon>
        <taxon>Maioricimonas</taxon>
    </lineage>
</organism>
<gene>
    <name evidence="3" type="ORF">Mal4_04840</name>
</gene>
<proteinExistence type="predicted"/>
<feature type="chain" id="PRO_5021747795" description="Tetratricopeptide repeat protein" evidence="2">
    <location>
        <begin position="23"/>
        <end position="348"/>
    </location>
</feature>
<evidence type="ECO:0000256" key="2">
    <source>
        <dbReference type="SAM" id="SignalP"/>
    </source>
</evidence>
<protein>
    <recommendedName>
        <fullName evidence="5">Tetratricopeptide repeat protein</fullName>
    </recommendedName>
</protein>
<dbReference type="Proteomes" id="UP000320496">
    <property type="component" value="Chromosome"/>
</dbReference>
<sequence length="348" mass="38559" precursor="true">MQFQRIMCGTLVLCGLVSVAAADETDRVFAPLSITEAREQTQSWIAAHHPGDEELTEVVDQLWSVEGDAEWSPAKRFDLVMRSFYVADAGVRELVDACAFGEQITHASDFPVLALPDGDPFFMNNVRYFYARYLAVLTLYDEALSLFEIIDPAQVVDPAGCLFYKAVCQHSLLMQDEGLTTISLLLDNTEDVPLRYRTVAELMQHDLSNLREKTLDEVARQMGDVRRRLALGRAGQKVQRVEERIITTLDEIIEKLEQQQGGGGGGGGGQAQGNQSGSPADESYVGGQKGPGETDERDIGHKDNWGDLPEKAQAAAKNLINRQFPAHYRQAVEEYLRKIAERQAPSGN</sequence>
<dbReference type="KEGG" id="mri:Mal4_04840"/>
<feature type="signal peptide" evidence="2">
    <location>
        <begin position="1"/>
        <end position="22"/>
    </location>
</feature>
<keyword evidence="4" id="KW-1185">Reference proteome</keyword>
<feature type="region of interest" description="Disordered" evidence="1">
    <location>
        <begin position="258"/>
        <end position="310"/>
    </location>
</feature>
<keyword evidence="2" id="KW-0732">Signal</keyword>
<reference evidence="3 4" key="1">
    <citation type="submission" date="2019-02" db="EMBL/GenBank/DDBJ databases">
        <title>Deep-cultivation of Planctomycetes and their phenomic and genomic characterization uncovers novel biology.</title>
        <authorList>
            <person name="Wiegand S."/>
            <person name="Jogler M."/>
            <person name="Boedeker C."/>
            <person name="Pinto D."/>
            <person name="Vollmers J."/>
            <person name="Rivas-Marin E."/>
            <person name="Kohn T."/>
            <person name="Peeters S.H."/>
            <person name="Heuer A."/>
            <person name="Rast P."/>
            <person name="Oberbeckmann S."/>
            <person name="Bunk B."/>
            <person name="Jeske O."/>
            <person name="Meyerdierks A."/>
            <person name="Storesund J.E."/>
            <person name="Kallscheuer N."/>
            <person name="Luecker S."/>
            <person name="Lage O.M."/>
            <person name="Pohl T."/>
            <person name="Merkel B.J."/>
            <person name="Hornburger P."/>
            <person name="Mueller R.-W."/>
            <person name="Bruemmer F."/>
            <person name="Labrenz M."/>
            <person name="Spormann A.M."/>
            <person name="Op den Camp H."/>
            <person name="Overmann J."/>
            <person name="Amann R."/>
            <person name="Jetten M.S.M."/>
            <person name="Mascher T."/>
            <person name="Medema M.H."/>
            <person name="Devos D.P."/>
            <person name="Kaster A.-K."/>
            <person name="Ovreas L."/>
            <person name="Rohde M."/>
            <person name="Galperin M.Y."/>
            <person name="Jogler C."/>
        </authorList>
    </citation>
    <scope>NUCLEOTIDE SEQUENCE [LARGE SCALE GENOMIC DNA]</scope>
    <source>
        <strain evidence="3 4">Mal4</strain>
    </source>
</reference>